<accession>A0A4U1G315</accession>
<evidence type="ECO:0000313" key="1">
    <source>
        <dbReference type="EMBL" id="TKC57594.1"/>
    </source>
</evidence>
<dbReference type="PROSITE" id="PS51257">
    <property type="entry name" value="PROKAR_LIPOPROTEIN"/>
    <property type="match status" value="1"/>
</dbReference>
<evidence type="ECO:0000313" key="2">
    <source>
        <dbReference type="Proteomes" id="UP000309594"/>
    </source>
</evidence>
<reference evidence="1 2" key="1">
    <citation type="submission" date="2019-04" db="EMBL/GenBank/DDBJ databases">
        <title>Pedobacter sp. RP-1-16 sp. nov., isolated from Arctic soil.</title>
        <authorList>
            <person name="Dahal R.H."/>
            <person name="Kim D.-U."/>
        </authorList>
    </citation>
    <scope>NUCLEOTIDE SEQUENCE [LARGE SCALE GENOMIC DNA]</scope>
    <source>
        <strain evidence="1 2">RP-1-16</strain>
    </source>
</reference>
<comment type="caution">
    <text evidence="1">The sequence shown here is derived from an EMBL/GenBank/DDBJ whole genome shotgun (WGS) entry which is preliminary data.</text>
</comment>
<evidence type="ECO:0008006" key="3">
    <source>
        <dbReference type="Google" id="ProtNLM"/>
    </source>
</evidence>
<dbReference type="RefSeq" id="WP_136881530.1">
    <property type="nucleotide sequence ID" value="NZ_SWDX01000009.1"/>
</dbReference>
<dbReference type="AlphaFoldDB" id="A0A4U1G315"/>
<protein>
    <recommendedName>
        <fullName evidence="3">Lipoprotein</fullName>
    </recommendedName>
</protein>
<dbReference type="Proteomes" id="UP000309594">
    <property type="component" value="Unassembled WGS sequence"/>
</dbReference>
<proteinExistence type="predicted"/>
<sequence>MKSKYYLFSIISLLIFIASCKKSSDVDAPETKQTVGKAKFSFTPLSKDLKTSFLEADSAYFTVMVTSNPTDYCYVSLFYEGTTSNPFAVKYFEGSTSPPYTFQMLLGTRFYIHTTTALGSTFDSQVVEAGTVGGVTISIPSN</sequence>
<gene>
    <name evidence="1" type="ORF">FBD94_20145</name>
</gene>
<organism evidence="1 2">
    <name type="scientific">Pedobacter hiemivivus</name>
    <dbReference type="NCBI Taxonomy" id="2530454"/>
    <lineage>
        <taxon>Bacteria</taxon>
        <taxon>Pseudomonadati</taxon>
        <taxon>Bacteroidota</taxon>
        <taxon>Sphingobacteriia</taxon>
        <taxon>Sphingobacteriales</taxon>
        <taxon>Sphingobacteriaceae</taxon>
        <taxon>Pedobacter</taxon>
    </lineage>
</organism>
<name>A0A4U1G315_9SPHI</name>
<dbReference type="EMBL" id="SWDX01000009">
    <property type="protein sequence ID" value="TKC57594.1"/>
    <property type="molecule type" value="Genomic_DNA"/>
</dbReference>